<sequence>MSKYNTAQALDSRLGMDAFMRRLFMAPFYKQHAGSFLFLFVLFLGSFMFINYLGKMSSGDSFFWHFILLIFLVTHQFMVLLFLVVSAGYLIKSRLFVKGLMMSPAYYFLRDSLGSLNQKKQWWHWFKLQISLSLPLLIYGVACLIMSIFKGVVLYGMIITVFLILGMAVIASLNFRQLIRVPCVKVPFVNSYIKVRWNQTMWMALMYCLKKERTALLLTKGGSVILALLMVHWQKEQIMTSRQWWLSFLLIGAAHVVLGFKTSLFMETRFKQLMGLQTGFIQGFLFSVLPCYMLLLLPELLIVAGGGYFHYAVTGYFSELILLFFYHYFSAYLEYELKALLKSGFLLLCVAFVLTLYGWFWLVLTGYFVISVALYGRRYFCLS</sequence>
<evidence type="ECO:0000313" key="3">
    <source>
        <dbReference type="Proteomes" id="UP000199041"/>
    </source>
</evidence>
<feature type="transmembrane region" description="Helical" evidence="1">
    <location>
        <begin position="345"/>
        <end position="370"/>
    </location>
</feature>
<proteinExistence type="predicted"/>
<dbReference type="Proteomes" id="UP000199041">
    <property type="component" value="Unassembled WGS sequence"/>
</dbReference>
<feature type="transmembrane region" description="Helical" evidence="1">
    <location>
        <begin position="155"/>
        <end position="175"/>
    </location>
</feature>
<protein>
    <submittedName>
        <fullName evidence="2">Uncharacterized protein</fullName>
    </submittedName>
</protein>
<keyword evidence="3" id="KW-1185">Reference proteome</keyword>
<dbReference type="RefSeq" id="WP_091400750.1">
    <property type="nucleotide sequence ID" value="NZ_FNQY01000027.1"/>
</dbReference>
<dbReference type="STRING" id="551991.SAMN05192529_12729"/>
<organism evidence="2 3">
    <name type="scientific">Arachidicoccus rhizosphaerae</name>
    <dbReference type="NCBI Taxonomy" id="551991"/>
    <lineage>
        <taxon>Bacteria</taxon>
        <taxon>Pseudomonadati</taxon>
        <taxon>Bacteroidota</taxon>
        <taxon>Chitinophagia</taxon>
        <taxon>Chitinophagales</taxon>
        <taxon>Chitinophagaceae</taxon>
        <taxon>Arachidicoccus</taxon>
    </lineage>
</organism>
<dbReference type="EMBL" id="FNQY01000027">
    <property type="protein sequence ID" value="SEA55241.1"/>
    <property type="molecule type" value="Genomic_DNA"/>
</dbReference>
<name>A0A1H4C4D3_9BACT</name>
<accession>A0A1H4C4D3</accession>
<keyword evidence="1" id="KW-0812">Transmembrane</keyword>
<feature type="transmembrane region" description="Helical" evidence="1">
    <location>
        <begin position="309"/>
        <end position="333"/>
    </location>
</feature>
<gene>
    <name evidence="2" type="ORF">SAMN05192529_12729</name>
</gene>
<keyword evidence="1" id="KW-0472">Membrane</keyword>
<keyword evidence="1" id="KW-1133">Transmembrane helix</keyword>
<feature type="transmembrane region" description="Helical" evidence="1">
    <location>
        <begin position="278"/>
        <end position="297"/>
    </location>
</feature>
<reference evidence="2 3" key="1">
    <citation type="submission" date="2016-10" db="EMBL/GenBank/DDBJ databases">
        <authorList>
            <person name="de Groot N.N."/>
        </authorList>
    </citation>
    <scope>NUCLEOTIDE SEQUENCE [LARGE SCALE GENOMIC DNA]</scope>
    <source>
        <strain evidence="2 3">Vu-144</strain>
    </source>
</reference>
<feature type="transmembrane region" description="Helical" evidence="1">
    <location>
        <begin position="245"/>
        <end position="266"/>
    </location>
</feature>
<dbReference type="AlphaFoldDB" id="A0A1H4C4D3"/>
<feature type="transmembrane region" description="Helical" evidence="1">
    <location>
        <begin position="130"/>
        <end position="149"/>
    </location>
</feature>
<evidence type="ECO:0000313" key="2">
    <source>
        <dbReference type="EMBL" id="SEA55241.1"/>
    </source>
</evidence>
<evidence type="ECO:0000256" key="1">
    <source>
        <dbReference type="SAM" id="Phobius"/>
    </source>
</evidence>
<feature type="transmembrane region" description="Helical" evidence="1">
    <location>
        <begin position="62"/>
        <end position="85"/>
    </location>
</feature>
<feature type="transmembrane region" description="Helical" evidence="1">
    <location>
        <begin position="32"/>
        <end position="50"/>
    </location>
</feature>